<dbReference type="OrthoDB" id="9774675at2"/>
<dbReference type="Gene3D" id="3.50.50.60">
    <property type="entry name" value="FAD/NAD(P)-binding domain"/>
    <property type="match status" value="2"/>
</dbReference>
<keyword evidence="1" id="KW-0285">Flavoprotein</keyword>
<keyword evidence="4" id="KW-0521">NADP</keyword>
<keyword evidence="2" id="KW-0732">Signal</keyword>
<organism evidence="6 7">
    <name type="scientific">Shimia isoporae</name>
    <dbReference type="NCBI Taxonomy" id="647720"/>
    <lineage>
        <taxon>Bacteria</taxon>
        <taxon>Pseudomonadati</taxon>
        <taxon>Pseudomonadota</taxon>
        <taxon>Alphaproteobacteria</taxon>
        <taxon>Rhodobacterales</taxon>
        <taxon>Roseobacteraceae</taxon>
    </lineage>
</organism>
<keyword evidence="3" id="KW-0274">FAD</keyword>
<name>A0A4R1NNX8_9RHOB</name>
<dbReference type="PANTHER" id="PTHR46091:SF3">
    <property type="entry name" value="AMINE OXIDASE DOMAIN-CONTAINING PROTEIN"/>
    <property type="match status" value="1"/>
</dbReference>
<evidence type="ECO:0000256" key="4">
    <source>
        <dbReference type="ARBA" id="ARBA00022857"/>
    </source>
</evidence>
<dbReference type="InterPro" id="IPR036188">
    <property type="entry name" value="FAD/NAD-bd_sf"/>
</dbReference>
<dbReference type="PRINTS" id="PR00419">
    <property type="entry name" value="ADXRDTASE"/>
</dbReference>
<evidence type="ECO:0000256" key="2">
    <source>
        <dbReference type="ARBA" id="ARBA00022729"/>
    </source>
</evidence>
<evidence type="ECO:0000256" key="1">
    <source>
        <dbReference type="ARBA" id="ARBA00022630"/>
    </source>
</evidence>
<dbReference type="SUPFAM" id="SSF51905">
    <property type="entry name" value="FAD/NAD(P)-binding domain"/>
    <property type="match status" value="1"/>
</dbReference>
<gene>
    <name evidence="6" type="ORF">BXY66_0338</name>
</gene>
<dbReference type="Proteomes" id="UP000295673">
    <property type="component" value="Unassembled WGS sequence"/>
</dbReference>
<protein>
    <submittedName>
        <fullName evidence="6">Phytoene dehydrogenase-like protein</fullName>
    </submittedName>
</protein>
<comment type="caution">
    <text evidence="6">The sequence shown here is derived from an EMBL/GenBank/DDBJ whole genome shotgun (WGS) entry which is preliminary data.</text>
</comment>
<proteinExistence type="predicted"/>
<reference evidence="6 7" key="1">
    <citation type="submission" date="2019-03" db="EMBL/GenBank/DDBJ databases">
        <title>Genomic Encyclopedia of Archaeal and Bacterial Type Strains, Phase II (KMG-II): from individual species to whole genera.</title>
        <authorList>
            <person name="Goeker M."/>
        </authorList>
    </citation>
    <scope>NUCLEOTIDE SEQUENCE [LARGE SCALE GENOMIC DNA]</scope>
    <source>
        <strain evidence="6 7">DSM 26433</strain>
    </source>
</reference>
<sequence length="543" mass="59381">MIYSRAAQSSLMRQILRMAAGDPSFQWQSPEFAGQNQSETCDVAVIGAGIGGLTAAVLCAKKGLSVRVFEQHSVVGGFAHNWSRRARDKETGERLLFRFDSGIHDVSGTFEGGPVDAILKDIGVDGNIRWVPTYRRCTILGKTINMPRSWPEYVAMLSNLFADETDEIEAFCAAVKAIHAAMYETGNQNGIPGRPENAQEIARFASSFPLAARWMRRPWPAFLNHFGLSATVTKWINELASYTSDQPENQSVGRMIPLFGYYMHGGAYPVGGSGKLSETLLDALRTAGGRVEVNTSVTKINIRDNSCSSIEIRTRSGAVETIKTRSVIANSDILSLFSSLIDDPMQNWKRLEESGRIQPSCSAFGLYLGLRGNLQLPPIVTHESEKGSLHLVSPSVMDASCAPPGYATLECTSLISFEEASRWFPELPTQKSLIAYRRSEKYKTAKAMQVERILKIAEDLVPDLRKRVVFQCASSPITYHRYAMTEKGAIYGNTIEGKALPNKLPIRGLVLAGSSTHGPGVEAVMISGAQAASALVSNIRFQS</sequence>
<accession>A0A4R1NNX8</accession>
<evidence type="ECO:0000256" key="5">
    <source>
        <dbReference type="ARBA" id="ARBA00023027"/>
    </source>
</evidence>
<dbReference type="AlphaFoldDB" id="A0A4R1NNX8"/>
<keyword evidence="7" id="KW-1185">Reference proteome</keyword>
<dbReference type="EMBL" id="SMGR01000001">
    <property type="protein sequence ID" value="TCL08303.1"/>
    <property type="molecule type" value="Genomic_DNA"/>
</dbReference>
<dbReference type="InterPro" id="IPR052206">
    <property type="entry name" value="Retinol_saturase"/>
</dbReference>
<evidence type="ECO:0000313" key="7">
    <source>
        <dbReference type="Proteomes" id="UP000295673"/>
    </source>
</evidence>
<dbReference type="PANTHER" id="PTHR46091">
    <property type="entry name" value="BLR7054 PROTEIN"/>
    <property type="match status" value="1"/>
</dbReference>
<evidence type="ECO:0000256" key="3">
    <source>
        <dbReference type="ARBA" id="ARBA00022827"/>
    </source>
</evidence>
<keyword evidence="5" id="KW-0520">NAD</keyword>
<dbReference type="Pfam" id="PF13450">
    <property type="entry name" value="NAD_binding_8"/>
    <property type="match status" value="1"/>
</dbReference>
<evidence type="ECO:0000313" key="6">
    <source>
        <dbReference type="EMBL" id="TCL08303.1"/>
    </source>
</evidence>